<comment type="caution">
    <text evidence="1">The sequence shown here is derived from an EMBL/GenBank/DDBJ whole genome shotgun (WGS) entry which is preliminary data.</text>
</comment>
<accession>A0AA38GP45</accession>
<evidence type="ECO:0000313" key="2">
    <source>
        <dbReference type="Proteomes" id="UP000824469"/>
    </source>
</evidence>
<sequence length="54" mass="6178">SLVKIYGEKKMLHLIEDPNNASYEVLFADVDADKCFGFVDGKEHKMDQSKCLEQ</sequence>
<name>A0AA38GP45_TAXCH</name>
<proteinExistence type="predicted"/>
<gene>
    <name evidence="1" type="ORF">KI387_005658</name>
</gene>
<dbReference type="EMBL" id="JAHRHJ020000002">
    <property type="protein sequence ID" value="KAH9325480.1"/>
    <property type="molecule type" value="Genomic_DNA"/>
</dbReference>
<dbReference type="AlphaFoldDB" id="A0AA38GP45"/>
<organism evidence="1 2">
    <name type="scientific">Taxus chinensis</name>
    <name type="common">Chinese yew</name>
    <name type="synonym">Taxus wallichiana var. chinensis</name>
    <dbReference type="NCBI Taxonomy" id="29808"/>
    <lineage>
        <taxon>Eukaryota</taxon>
        <taxon>Viridiplantae</taxon>
        <taxon>Streptophyta</taxon>
        <taxon>Embryophyta</taxon>
        <taxon>Tracheophyta</taxon>
        <taxon>Spermatophyta</taxon>
        <taxon>Pinopsida</taxon>
        <taxon>Pinidae</taxon>
        <taxon>Conifers II</taxon>
        <taxon>Cupressales</taxon>
        <taxon>Taxaceae</taxon>
        <taxon>Taxus</taxon>
    </lineage>
</organism>
<dbReference type="Proteomes" id="UP000824469">
    <property type="component" value="Unassembled WGS sequence"/>
</dbReference>
<reference evidence="1 2" key="1">
    <citation type="journal article" date="2021" name="Nat. Plants">
        <title>The Taxus genome provides insights into paclitaxel biosynthesis.</title>
        <authorList>
            <person name="Xiong X."/>
            <person name="Gou J."/>
            <person name="Liao Q."/>
            <person name="Li Y."/>
            <person name="Zhou Q."/>
            <person name="Bi G."/>
            <person name="Li C."/>
            <person name="Du R."/>
            <person name="Wang X."/>
            <person name="Sun T."/>
            <person name="Guo L."/>
            <person name="Liang H."/>
            <person name="Lu P."/>
            <person name="Wu Y."/>
            <person name="Zhang Z."/>
            <person name="Ro D.K."/>
            <person name="Shang Y."/>
            <person name="Huang S."/>
            <person name="Yan J."/>
        </authorList>
    </citation>
    <scope>NUCLEOTIDE SEQUENCE [LARGE SCALE GENOMIC DNA]</scope>
    <source>
        <strain evidence="1">Ta-2019</strain>
    </source>
</reference>
<protein>
    <submittedName>
        <fullName evidence="1">Uncharacterized protein</fullName>
    </submittedName>
</protein>
<feature type="non-terminal residue" evidence="1">
    <location>
        <position position="1"/>
    </location>
</feature>
<feature type="non-terminal residue" evidence="1">
    <location>
        <position position="54"/>
    </location>
</feature>
<evidence type="ECO:0000313" key="1">
    <source>
        <dbReference type="EMBL" id="KAH9325480.1"/>
    </source>
</evidence>
<keyword evidence="2" id="KW-1185">Reference proteome</keyword>